<organism evidence="1 2">
    <name type="scientific">Helicobacter pylori (strain SouthAfrica7)</name>
    <dbReference type="NCBI Taxonomy" id="907239"/>
    <lineage>
        <taxon>Bacteria</taxon>
        <taxon>Pseudomonadati</taxon>
        <taxon>Campylobacterota</taxon>
        <taxon>Epsilonproteobacteria</taxon>
        <taxon>Campylobacterales</taxon>
        <taxon>Helicobacteraceae</taxon>
        <taxon>Helicobacter</taxon>
    </lineage>
</organism>
<dbReference type="Proteomes" id="UP000007467">
    <property type="component" value="Chromosome"/>
</dbReference>
<reference evidence="1 2" key="2">
    <citation type="journal article" date="2013" name="Genome Announc.">
        <title>Genome Sequences of Three hpAfrica2 Strains of Helicobacter pylori.</title>
        <authorList>
            <person name="Duncan S.S."/>
            <person name="Bertoli M.T."/>
            <person name="Kersulyte D."/>
            <person name="Valk P.L."/>
            <person name="Tamma S."/>
            <person name="Segal I."/>
            <person name="McClain M.S."/>
            <person name="Cover T.L."/>
            <person name="Berg D.E."/>
        </authorList>
    </citation>
    <scope>NUCLEOTIDE SEQUENCE [LARGE SCALE GENOMIC DNA]</scope>
    <source>
        <strain evidence="1 2">SouthAfrica7</strain>
    </source>
</reference>
<name>E8QUW2_HELPW</name>
<dbReference type="KEGG" id="hes:HPSA_07855"/>
<accession>E8QUW2</accession>
<dbReference type="HOGENOM" id="CLU_3396923_0_0_7"/>
<evidence type="ECO:0000313" key="2">
    <source>
        <dbReference type="Proteomes" id="UP000007467"/>
    </source>
</evidence>
<evidence type="ECO:0000313" key="1">
    <source>
        <dbReference type="EMBL" id="ADU85514.1"/>
    </source>
</evidence>
<dbReference type="EMBL" id="CP002336">
    <property type="protein sequence ID" value="ADU85514.1"/>
    <property type="molecule type" value="Genomic_DNA"/>
</dbReference>
<proteinExistence type="predicted"/>
<gene>
    <name evidence="1" type="ordered locus">HPSA_07855</name>
</gene>
<dbReference type="AlphaFoldDB" id="E8QUW2"/>
<sequence>MVAQKKKTNQKLDFKIDRFKGYFNGSFGAFR</sequence>
<reference evidence="2" key="1">
    <citation type="submission" date="2010-11" db="EMBL/GenBank/DDBJ databases">
        <title>Genome sequence of Helicobacter pylori strain SouthAfrica7.</title>
        <authorList>
            <person name="Kersulyte D."/>
            <person name="Segal I."/>
            <person name="Mistry R."/>
            <person name="Berg D.E."/>
        </authorList>
    </citation>
    <scope>NUCLEOTIDE SEQUENCE [LARGE SCALE GENOMIC DNA]</scope>
    <source>
        <strain evidence="2">SouthAfrica7</strain>
    </source>
</reference>
<protein>
    <submittedName>
        <fullName evidence="1">Uncharacterized protein</fullName>
    </submittedName>
</protein>